<dbReference type="Proteomes" id="UP000315343">
    <property type="component" value="Unassembled WGS sequence"/>
</dbReference>
<reference evidence="2 3" key="1">
    <citation type="submission" date="2019-07" db="EMBL/GenBank/DDBJ databases">
        <title>Genomic Encyclopedia of Type Strains, Phase I: the one thousand microbial genomes (KMG-I) project.</title>
        <authorList>
            <person name="Kyrpides N."/>
        </authorList>
    </citation>
    <scope>NUCLEOTIDE SEQUENCE [LARGE SCALE GENOMIC DNA]</scope>
    <source>
        <strain evidence="2 3">DSM 13558</strain>
    </source>
</reference>
<accession>A0A562JB15</accession>
<feature type="transmembrane region" description="Helical" evidence="1">
    <location>
        <begin position="72"/>
        <end position="90"/>
    </location>
</feature>
<evidence type="ECO:0000313" key="2">
    <source>
        <dbReference type="EMBL" id="TWH80406.1"/>
    </source>
</evidence>
<proteinExistence type="predicted"/>
<evidence type="ECO:0000313" key="3">
    <source>
        <dbReference type="Proteomes" id="UP000315343"/>
    </source>
</evidence>
<keyword evidence="1" id="KW-1133">Transmembrane helix</keyword>
<feature type="transmembrane region" description="Helical" evidence="1">
    <location>
        <begin position="33"/>
        <end position="52"/>
    </location>
</feature>
<evidence type="ECO:0000256" key="1">
    <source>
        <dbReference type="SAM" id="Phobius"/>
    </source>
</evidence>
<keyword evidence="3" id="KW-1185">Reference proteome</keyword>
<organism evidence="2 3">
    <name type="scientific">Sedimentibacter saalensis</name>
    <dbReference type="NCBI Taxonomy" id="130788"/>
    <lineage>
        <taxon>Bacteria</taxon>
        <taxon>Bacillati</taxon>
        <taxon>Bacillota</taxon>
        <taxon>Tissierellia</taxon>
        <taxon>Sedimentibacter</taxon>
    </lineage>
</organism>
<name>A0A562JB15_9FIRM</name>
<dbReference type="AlphaFoldDB" id="A0A562JB15"/>
<dbReference type="EMBL" id="VLKH01000004">
    <property type="protein sequence ID" value="TWH80406.1"/>
    <property type="molecule type" value="Genomic_DNA"/>
</dbReference>
<gene>
    <name evidence="2" type="ORF">LY60_01668</name>
</gene>
<keyword evidence="1" id="KW-0472">Membrane</keyword>
<dbReference type="RefSeq" id="WP_145082262.1">
    <property type="nucleotide sequence ID" value="NZ_JAYFNS010000006.1"/>
</dbReference>
<keyword evidence="1" id="KW-0812">Transmembrane</keyword>
<protein>
    <submittedName>
        <fullName evidence="2">Uncharacterized protein</fullName>
    </submittedName>
</protein>
<sequence>MEKNKVLDLNSRDYDVKDIDNIDRRFEANKKDFILFHGVTVAVVIIATIFMFSVGSGKGDASDVKYVMGFPLWWLGATGMYLATMVWGMFRIKNWEKFPLTAREKDGVK</sequence>
<comment type="caution">
    <text evidence="2">The sequence shown here is derived from an EMBL/GenBank/DDBJ whole genome shotgun (WGS) entry which is preliminary data.</text>
</comment>